<evidence type="ECO:0000256" key="5">
    <source>
        <dbReference type="ARBA" id="ARBA00023136"/>
    </source>
</evidence>
<feature type="transmembrane region" description="Helical" evidence="6">
    <location>
        <begin position="42"/>
        <end position="62"/>
    </location>
</feature>
<keyword evidence="2" id="KW-1003">Cell membrane</keyword>
<keyword evidence="4 6" id="KW-1133">Transmembrane helix</keyword>
<dbReference type="NCBIfam" id="NF004704">
    <property type="entry name" value="PRK06041.1-2"/>
    <property type="match status" value="1"/>
</dbReference>
<dbReference type="PANTHER" id="PTHR35402:SF2">
    <property type="entry name" value="FLAGELLA ACCESSORY PROTEIN J"/>
    <property type="match status" value="1"/>
</dbReference>
<evidence type="ECO:0000256" key="1">
    <source>
        <dbReference type="ARBA" id="ARBA00004651"/>
    </source>
</evidence>
<dbReference type="KEGG" id="fpl:Ferp_1463"/>
<evidence type="ECO:0000259" key="7">
    <source>
        <dbReference type="Pfam" id="PF00482"/>
    </source>
</evidence>
<feature type="transmembrane region" description="Helical" evidence="6">
    <location>
        <begin position="493"/>
        <end position="513"/>
    </location>
</feature>
<comment type="subcellular location">
    <subcellularLocation>
        <location evidence="1">Cell membrane</location>
        <topology evidence="1">Multi-pass membrane protein</topology>
    </subcellularLocation>
</comment>
<feature type="transmembrane region" description="Helical" evidence="6">
    <location>
        <begin position="265"/>
        <end position="289"/>
    </location>
</feature>
<dbReference type="PaxDb" id="589924-Ferp_1463"/>
<dbReference type="GO" id="GO:0005886">
    <property type="term" value="C:plasma membrane"/>
    <property type="evidence" value="ECO:0007669"/>
    <property type="project" value="UniProtKB-SubCell"/>
</dbReference>
<accession>D3RYQ1</accession>
<dbReference type="RefSeq" id="WP_012965957.1">
    <property type="nucleotide sequence ID" value="NC_013849.1"/>
</dbReference>
<dbReference type="InterPro" id="IPR018076">
    <property type="entry name" value="T2SS_GspF_dom"/>
</dbReference>
<feature type="transmembrane region" description="Helical" evidence="6">
    <location>
        <begin position="440"/>
        <end position="462"/>
    </location>
</feature>
<gene>
    <name evidence="8" type="ordered locus">Ferp_1463</name>
</gene>
<feature type="transmembrane region" description="Helical" evidence="6">
    <location>
        <begin position="12"/>
        <end position="36"/>
    </location>
</feature>
<name>D3RYQ1_FERPA</name>
<feature type="transmembrane region" description="Helical" evidence="6">
    <location>
        <begin position="222"/>
        <end position="244"/>
    </location>
</feature>
<evidence type="ECO:0000256" key="3">
    <source>
        <dbReference type="ARBA" id="ARBA00022692"/>
    </source>
</evidence>
<dbReference type="Pfam" id="PF00482">
    <property type="entry name" value="T2SSF"/>
    <property type="match status" value="1"/>
</dbReference>
<reference evidence="9" key="1">
    <citation type="submission" date="2010-02" db="EMBL/GenBank/DDBJ databases">
        <title>Complete sequence of Ferroglobus placidus DSM 10642.</title>
        <authorList>
            <consortium name="US DOE Joint Genome Institute"/>
            <person name="Lucas S."/>
            <person name="Copeland A."/>
            <person name="Lapidus A."/>
            <person name="Cheng J.-F."/>
            <person name="Bruce D."/>
            <person name="Goodwin L."/>
            <person name="Pitluck S."/>
            <person name="Saunders E."/>
            <person name="Brettin T."/>
            <person name="Detter J.C."/>
            <person name="Han C."/>
            <person name="Tapia R."/>
            <person name="Larimer F."/>
            <person name="Land M."/>
            <person name="Hauser L."/>
            <person name="Kyrpides N."/>
            <person name="Ivanova N."/>
            <person name="Holmes D."/>
            <person name="Lovley D."/>
            <person name="Kyrpides N."/>
            <person name="Anderson I.J."/>
            <person name="Woyke T."/>
        </authorList>
    </citation>
    <scope>NUCLEOTIDE SEQUENCE [LARGE SCALE GENOMIC DNA]</scope>
    <source>
        <strain evidence="9">DSM 10642 / AEDII12DO</strain>
    </source>
</reference>
<keyword evidence="9" id="KW-1185">Reference proteome</keyword>
<feature type="domain" description="Type II secretion system protein GspF" evidence="7">
    <location>
        <begin position="82"/>
        <end position="207"/>
    </location>
</feature>
<keyword evidence="3 6" id="KW-0812">Transmembrane</keyword>
<feature type="transmembrane region" description="Helical" evidence="6">
    <location>
        <begin position="525"/>
        <end position="546"/>
    </location>
</feature>
<evidence type="ECO:0000256" key="4">
    <source>
        <dbReference type="ARBA" id="ARBA00022989"/>
    </source>
</evidence>
<dbReference type="InterPro" id="IPR056569">
    <property type="entry name" value="ArlJ-like"/>
</dbReference>
<evidence type="ECO:0000256" key="6">
    <source>
        <dbReference type="SAM" id="Phobius"/>
    </source>
</evidence>
<dbReference type="AlphaFoldDB" id="D3RYQ1"/>
<feature type="transmembrane region" description="Helical" evidence="6">
    <location>
        <begin position="194"/>
        <end position="216"/>
    </location>
</feature>
<evidence type="ECO:0000256" key="2">
    <source>
        <dbReference type="ARBA" id="ARBA00022475"/>
    </source>
</evidence>
<dbReference type="OrthoDB" id="141855at2157"/>
<protein>
    <submittedName>
        <fullName evidence="8">Type II secretion system F domain protein</fullName>
    </submittedName>
</protein>
<dbReference type="GeneID" id="8778982"/>
<evidence type="ECO:0000313" key="8">
    <source>
        <dbReference type="EMBL" id="ADC65614.1"/>
    </source>
</evidence>
<keyword evidence="5 6" id="KW-0472">Membrane</keyword>
<dbReference type="Proteomes" id="UP000002613">
    <property type="component" value="Chromosome"/>
</dbReference>
<dbReference type="PANTHER" id="PTHR35402">
    <property type="entry name" value="INTEGRAL MEMBRANE PROTEIN-RELATED"/>
    <property type="match status" value="1"/>
</dbReference>
<dbReference type="eggNOG" id="arCOG01809">
    <property type="taxonomic scope" value="Archaea"/>
</dbReference>
<dbReference type="EMBL" id="CP001899">
    <property type="protein sequence ID" value="ADC65614.1"/>
    <property type="molecule type" value="Genomic_DNA"/>
</dbReference>
<evidence type="ECO:0000313" key="9">
    <source>
        <dbReference type="Proteomes" id="UP000002613"/>
    </source>
</evidence>
<dbReference type="STRING" id="589924.Ferp_1463"/>
<reference evidence="8 9" key="2">
    <citation type="journal article" date="2011" name="Stand. Genomic Sci.">
        <title>Complete genome sequence of Ferroglobus placidus AEDII12DO.</title>
        <authorList>
            <person name="Anderson I."/>
            <person name="Risso C."/>
            <person name="Holmes D."/>
            <person name="Lucas S."/>
            <person name="Copeland A."/>
            <person name="Lapidus A."/>
            <person name="Cheng J.F."/>
            <person name="Bruce D."/>
            <person name="Goodwin L."/>
            <person name="Pitluck S."/>
            <person name="Saunders E."/>
            <person name="Brettin T."/>
            <person name="Detter J.C."/>
            <person name="Han C."/>
            <person name="Tapia R."/>
            <person name="Larimer F."/>
            <person name="Land M."/>
            <person name="Hauser L."/>
            <person name="Woyke T."/>
            <person name="Lovley D."/>
            <person name="Kyrpides N."/>
            <person name="Ivanova N."/>
        </authorList>
    </citation>
    <scope>NUCLEOTIDE SEQUENCE [LARGE SCALE GENOMIC DNA]</scope>
    <source>
        <strain evidence="9">DSM 10642 / AEDII12DO</strain>
    </source>
</reference>
<dbReference type="HOGENOM" id="CLU_479528_0_0_2"/>
<feature type="transmembrane region" description="Helical" evidence="6">
    <location>
        <begin position="295"/>
        <end position="315"/>
    </location>
</feature>
<sequence>MNLRHLGIDSKKYVRFILLPSVVAALVTYLFVLVYVPKLNLGLFSILFYTIPIFILLPGVLYPKIIEVRFKNDIENNIHFYITHLGVLSISEIDRKEMMKILSERKEYKSLAEETRKIYLLMAKWKTSLAQACRFIAKRTPSKIFADFLDRMAHEIDSGEDFKVFIKREQKVVMDDFATLYTGKLYSVDMFKEIYVSIILSLSFFAAFGIIMPFLTGLNVMLIMYLIIIFFFITEIGVITYLKAVAPQDPLWQTSGEYTDVDRKLYRLFALSMVIFLAVFTALLFANYVYHLIDLPFSFLMAISLTPLLIPGFVAKKEEGMIKDKDKNAPSFIMSLGASASARGGNILESLKYLTAHDFGALTEDIRALYKRLKTRINKRRAWEKFAISTNSNLIYRFTDMFVEALNLGTDPIDAAEIISENFIAINNLRARRAQSASSFVGIAYGVIIGIAFALYISFGVVEAMNNLYSSLQIAGEVVGSILHTVPAEDLSVLSNLITLLLIAHAVMATFAIKIMDGGRFMAGLIHTVGMSWVAALSGYVSQMAIKSLLGMGGI</sequence>
<proteinExistence type="predicted"/>
<organism evidence="8 9">
    <name type="scientific">Ferroglobus placidus (strain DSM 10642 / AEDII12DO)</name>
    <dbReference type="NCBI Taxonomy" id="589924"/>
    <lineage>
        <taxon>Archaea</taxon>
        <taxon>Methanobacteriati</taxon>
        <taxon>Methanobacteriota</taxon>
        <taxon>Archaeoglobi</taxon>
        <taxon>Archaeoglobales</taxon>
        <taxon>Archaeoglobaceae</taxon>
        <taxon>Ferroglobus</taxon>
    </lineage>
</organism>